<evidence type="ECO:0000313" key="2">
    <source>
        <dbReference type="WBParaSite" id="JU765_v2.g15126.t1"/>
    </source>
</evidence>
<name>A0AC34QCR3_9BILA</name>
<dbReference type="WBParaSite" id="JU765_v2.g15126.t1">
    <property type="protein sequence ID" value="JU765_v2.g15126.t1"/>
    <property type="gene ID" value="JU765_v2.g15126"/>
</dbReference>
<organism evidence="1 2">
    <name type="scientific">Panagrolaimus sp. JU765</name>
    <dbReference type="NCBI Taxonomy" id="591449"/>
    <lineage>
        <taxon>Eukaryota</taxon>
        <taxon>Metazoa</taxon>
        <taxon>Ecdysozoa</taxon>
        <taxon>Nematoda</taxon>
        <taxon>Chromadorea</taxon>
        <taxon>Rhabditida</taxon>
        <taxon>Tylenchina</taxon>
        <taxon>Panagrolaimomorpha</taxon>
        <taxon>Panagrolaimoidea</taxon>
        <taxon>Panagrolaimidae</taxon>
        <taxon>Panagrolaimus</taxon>
    </lineage>
</organism>
<accession>A0AC34QCR3</accession>
<proteinExistence type="predicted"/>
<dbReference type="Proteomes" id="UP000887576">
    <property type="component" value="Unplaced"/>
</dbReference>
<evidence type="ECO:0000313" key="1">
    <source>
        <dbReference type="Proteomes" id="UP000887576"/>
    </source>
</evidence>
<reference evidence="2" key="1">
    <citation type="submission" date="2022-11" db="UniProtKB">
        <authorList>
            <consortium name="WormBaseParasite"/>
        </authorList>
    </citation>
    <scope>IDENTIFICATION</scope>
</reference>
<protein>
    <submittedName>
        <fullName evidence="2">UBP-type domain-containing protein</fullName>
    </submittedName>
</protein>
<sequence>MGRKRGNDDQKDESPAKRARNESDSDRRRSSRLSNKKGSTEDNVEDEVKPSSSVINGDDDRVNGNGAVKTEVEEIKAESEEEPHEPTPRELAIKALMESEMKDFDDEKPVWSLKKAQEEQPSRQCPFLGTIDRGVLDFDFEKLCSVSLSHVNVYACMVCGKYFQGRGTNTHAYTHALDVDHRVFLNLTTLKFYCLPENYEIIDPSLEDIQYVLKPSYTPEDIKLMDKNTKMSLAFDNTKYYPGIVGLNNIKANDY</sequence>